<dbReference type="OrthoDB" id="8724542at2"/>
<accession>A0A419A8C9</accession>
<name>A0A419A8C9_9RHOB</name>
<dbReference type="Gene3D" id="3.30.10.10">
    <property type="entry name" value="Trypsin Inhibitor V, subunit A"/>
    <property type="match status" value="1"/>
</dbReference>
<dbReference type="InterPro" id="IPR021719">
    <property type="entry name" value="Prot_inh_I78"/>
</dbReference>
<keyword evidence="2" id="KW-1185">Reference proteome</keyword>
<proteinExistence type="predicted"/>
<sequence length="131" mass="14071">MKCLPDGTGRLVMRRQHRRTIRFAAMEPGCRLAGSVAKTEGAVMTKHLILSAAALGLLAACGTNPPRPSQESCNLATHSQLVGQNYGAIDLTPGLTHRIISPGQAVTMDFNPNRLNLHVDDKGWIQQVTCG</sequence>
<evidence type="ECO:0000313" key="2">
    <source>
        <dbReference type="Proteomes" id="UP000283587"/>
    </source>
</evidence>
<gene>
    <name evidence="1" type="ORF">D3P05_08110</name>
</gene>
<evidence type="ECO:0008006" key="3">
    <source>
        <dbReference type="Google" id="ProtNLM"/>
    </source>
</evidence>
<comment type="caution">
    <text evidence="1">The sequence shown here is derived from an EMBL/GenBank/DDBJ whole genome shotgun (WGS) entry which is preliminary data.</text>
</comment>
<organism evidence="1 2">
    <name type="scientific">Paracoccus siganidrum</name>
    <dbReference type="NCBI Taxonomy" id="1276757"/>
    <lineage>
        <taxon>Bacteria</taxon>
        <taxon>Pseudomonadati</taxon>
        <taxon>Pseudomonadota</taxon>
        <taxon>Alphaproteobacteria</taxon>
        <taxon>Rhodobacterales</taxon>
        <taxon>Paracoccaceae</taxon>
        <taxon>Paracoccus</taxon>
    </lineage>
</organism>
<dbReference type="AlphaFoldDB" id="A0A419A8C9"/>
<dbReference type="Proteomes" id="UP000283587">
    <property type="component" value="Unassembled WGS sequence"/>
</dbReference>
<dbReference type="PANTHER" id="PTHR39600:SF1">
    <property type="entry name" value="PEPTIDASE INHIBITOR I78 FAMILY PROTEIN"/>
    <property type="match status" value="1"/>
</dbReference>
<evidence type="ECO:0000313" key="1">
    <source>
        <dbReference type="EMBL" id="RJL18054.1"/>
    </source>
</evidence>
<dbReference type="EMBL" id="QZEW01000028">
    <property type="protein sequence ID" value="RJL18054.1"/>
    <property type="molecule type" value="Genomic_DNA"/>
</dbReference>
<dbReference type="Pfam" id="PF11720">
    <property type="entry name" value="Inhibitor_I78"/>
    <property type="match status" value="1"/>
</dbReference>
<protein>
    <recommendedName>
        <fullName evidence="3">Peptidase inhibitor I78 family protein</fullName>
    </recommendedName>
</protein>
<reference evidence="2" key="1">
    <citation type="submission" date="2018-09" db="EMBL/GenBank/DDBJ databases">
        <title>Paracoccus onubensis nov. sp. a moderate halophilic bacterium isolated from Gruta de las Maravillas (Aracena, Spain).</title>
        <authorList>
            <person name="Jurado V."/>
            <person name="Gutierrez-Patricio S."/>
            <person name="Gonzalez-Pimentel J.L."/>
            <person name="Miller A.Z."/>
            <person name="Laiz L."/>
            <person name="Saiz-Jimenez C."/>
        </authorList>
    </citation>
    <scope>NUCLEOTIDE SEQUENCE [LARGE SCALE GENOMIC DNA]</scope>
    <source>
        <strain evidence="2">DSM 26381</strain>
    </source>
</reference>
<dbReference type="PANTHER" id="PTHR39600">
    <property type="entry name" value="PEPTIDASE INHIBITOR I78 FAMILY PROTEIN"/>
    <property type="match status" value="1"/>
</dbReference>